<evidence type="ECO:0000313" key="1">
    <source>
        <dbReference type="EMBL" id="UJG44851.1"/>
    </source>
</evidence>
<dbReference type="InterPro" id="IPR036390">
    <property type="entry name" value="WH_DNA-bd_sf"/>
</dbReference>
<dbReference type="SUPFAM" id="SSF46785">
    <property type="entry name" value="Winged helix' DNA-binding domain"/>
    <property type="match status" value="1"/>
</dbReference>
<organism evidence="1">
    <name type="scientific">Candidatus Heimdallarchaeum endolithica</name>
    <dbReference type="NCBI Taxonomy" id="2876572"/>
    <lineage>
        <taxon>Archaea</taxon>
        <taxon>Promethearchaeati</taxon>
        <taxon>Candidatus Heimdallarchaeota</taxon>
        <taxon>Candidatus Heimdallarchaeia (ex Rinke et al. 2021) (nom. nud.)</taxon>
        <taxon>Candidatus Heimdallarchaeales</taxon>
        <taxon>Candidatus Heimdallarchaeaceae</taxon>
        <taxon>Candidatus Heimdallarchaeum</taxon>
    </lineage>
</organism>
<dbReference type="InterPro" id="IPR036388">
    <property type="entry name" value="WH-like_DNA-bd_sf"/>
</dbReference>
<dbReference type="Gene3D" id="1.10.10.10">
    <property type="entry name" value="Winged helix-like DNA-binding domain superfamily/Winged helix DNA-binding domain"/>
    <property type="match status" value="1"/>
</dbReference>
<proteinExistence type="predicted"/>
<protein>
    <submittedName>
        <fullName evidence="1">Winged helix-turn-helix transcriptional regulator</fullName>
    </submittedName>
</protein>
<gene>
    <name evidence="1" type="ORF">K9W46_06620</name>
</gene>
<dbReference type="Proteomes" id="UP001200513">
    <property type="component" value="Chromosome"/>
</dbReference>
<dbReference type="Pfam" id="PF13412">
    <property type="entry name" value="HTH_24"/>
    <property type="match status" value="1"/>
</dbReference>
<dbReference type="AlphaFoldDB" id="A0A9Y1BTA9"/>
<dbReference type="EMBL" id="CP084167">
    <property type="protein sequence ID" value="UJG44851.1"/>
    <property type="molecule type" value="Genomic_DNA"/>
</dbReference>
<sequence>MGKQEISVSGKRLIQLLEEKGPLTQKQLIIESEIPARTARYALKRLIEMGLIIKRNNLADMRSVYYFLVEEN</sequence>
<name>A0A9Y1BTA9_9ARCH</name>
<accession>A0A9Y1BTA9</accession>
<reference evidence="1" key="1">
    <citation type="journal article" date="2022" name="Nat. Microbiol.">
        <title>Unique mobile elements and scalable gene flow at the prokaryote-eukaryote boundary revealed by circularized Asgard archaea genomes.</title>
        <authorList>
            <person name="Wu F."/>
            <person name="Speth D.R."/>
            <person name="Philosof A."/>
            <person name="Cremiere A."/>
            <person name="Narayanan A."/>
            <person name="Barco R.A."/>
            <person name="Connon S.A."/>
            <person name="Amend J.P."/>
            <person name="Antoshechkin I.A."/>
            <person name="Orphan V.J."/>
        </authorList>
    </citation>
    <scope>NUCLEOTIDE SEQUENCE</scope>
    <source>
        <strain evidence="1">PR6</strain>
    </source>
</reference>